<evidence type="ECO:0000313" key="2">
    <source>
        <dbReference type="EMBL" id="SDS87317.1"/>
    </source>
</evidence>
<keyword evidence="1" id="KW-0472">Membrane</keyword>
<dbReference type="EMBL" id="LT629758">
    <property type="protein sequence ID" value="SDS87317.1"/>
    <property type="molecule type" value="Genomic_DNA"/>
</dbReference>
<accession>A0A1H1VQZ0</accession>
<dbReference type="InterPro" id="IPR009339">
    <property type="entry name" value="DUF998"/>
</dbReference>
<protein>
    <submittedName>
        <fullName evidence="2">Hypothetical membrane protein</fullName>
    </submittedName>
</protein>
<dbReference type="STRING" id="113562.SAMN04489716_1851"/>
<organism evidence="2 3">
    <name type="scientific">Actinoplanes derwentensis</name>
    <dbReference type="NCBI Taxonomy" id="113562"/>
    <lineage>
        <taxon>Bacteria</taxon>
        <taxon>Bacillati</taxon>
        <taxon>Actinomycetota</taxon>
        <taxon>Actinomycetes</taxon>
        <taxon>Micromonosporales</taxon>
        <taxon>Micromonosporaceae</taxon>
        <taxon>Actinoplanes</taxon>
    </lineage>
</organism>
<sequence>MKPSTRTAGSSVKVSVPWWAVLSSTVAPVLLIGGWTLAARRQPIGFDSTVDTISALAARGATDRWLMTAALIGVGVCHVVTALGLSQPARAGRIVLGLGGVATALVAVFPLPIAGPAPEHAVVAGLAFAALAVWPAFAWRRHSRSPAGLYPAVLRPVVAFAAAVVLLGLVGWFTTTLTGVGPTGLAERVAAGAQACWPLVVVLSCRRSSRADAGAAGRDTSGPVK</sequence>
<proteinExistence type="predicted"/>
<gene>
    <name evidence="2" type="ORF">SAMN04489716_1851</name>
</gene>
<name>A0A1H1VQZ0_9ACTN</name>
<feature type="transmembrane region" description="Helical" evidence="1">
    <location>
        <begin position="121"/>
        <end position="140"/>
    </location>
</feature>
<keyword evidence="1" id="KW-0812">Transmembrane</keyword>
<dbReference type="Proteomes" id="UP000198688">
    <property type="component" value="Chromosome I"/>
</dbReference>
<feature type="transmembrane region" description="Helical" evidence="1">
    <location>
        <begin position="16"/>
        <end position="38"/>
    </location>
</feature>
<reference evidence="2 3" key="1">
    <citation type="submission" date="2016-10" db="EMBL/GenBank/DDBJ databases">
        <authorList>
            <person name="de Groot N.N."/>
        </authorList>
    </citation>
    <scope>NUCLEOTIDE SEQUENCE [LARGE SCALE GENOMIC DNA]</scope>
    <source>
        <strain evidence="2 3">DSM 43941</strain>
    </source>
</reference>
<feature type="transmembrane region" description="Helical" evidence="1">
    <location>
        <begin position="65"/>
        <end position="85"/>
    </location>
</feature>
<feature type="transmembrane region" description="Helical" evidence="1">
    <location>
        <begin position="94"/>
        <end position="115"/>
    </location>
</feature>
<dbReference type="Pfam" id="PF06197">
    <property type="entry name" value="DUF998"/>
    <property type="match status" value="1"/>
</dbReference>
<keyword evidence="1" id="KW-1133">Transmembrane helix</keyword>
<evidence type="ECO:0000256" key="1">
    <source>
        <dbReference type="SAM" id="Phobius"/>
    </source>
</evidence>
<dbReference type="AlphaFoldDB" id="A0A1H1VQZ0"/>
<keyword evidence="3" id="KW-1185">Reference proteome</keyword>
<evidence type="ECO:0000313" key="3">
    <source>
        <dbReference type="Proteomes" id="UP000198688"/>
    </source>
</evidence>
<feature type="transmembrane region" description="Helical" evidence="1">
    <location>
        <begin position="152"/>
        <end position="173"/>
    </location>
</feature>